<organism evidence="2 3">
    <name type="scientific">Rattus norvegicus</name>
    <name type="common">Rat</name>
    <dbReference type="NCBI Taxonomy" id="10116"/>
    <lineage>
        <taxon>Eukaryota</taxon>
        <taxon>Metazoa</taxon>
        <taxon>Chordata</taxon>
        <taxon>Craniata</taxon>
        <taxon>Vertebrata</taxon>
        <taxon>Euteleostomi</taxon>
        <taxon>Mammalia</taxon>
        <taxon>Eutheria</taxon>
        <taxon>Euarchontoglires</taxon>
        <taxon>Glires</taxon>
        <taxon>Rodentia</taxon>
        <taxon>Myomorpha</taxon>
        <taxon>Muroidea</taxon>
        <taxon>Muridae</taxon>
        <taxon>Murinae</taxon>
        <taxon>Rattus</taxon>
    </lineage>
</organism>
<dbReference type="Proteomes" id="UP000234681">
    <property type="component" value="Chromosome 5"/>
</dbReference>
<dbReference type="EMBL" id="CH473962">
    <property type="protein sequence ID" value="EDL98677.1"/>
    <property type="molecule type" value="Genomic_DNA"/>
</dbReference>
<gene>
    <name evidence="2" type="ORF">rCG_55116</name>
</gene>
<name>A6IIV7_RAT</name>
<proteinExistence type="predicted"/>
<evidence type="ECO:0000256" key="1">
    <source>
        <dbReference type="SAM" id="MobiDB-lite"/>
    </source>
</evidence>
<reference evidence="3" key="1">
    <citation type="submission" date="2005-09" db="EMBL/GenBank/DDBJ databases">
        <authorList>
            <person name="Mural R.J."/>
            <person name="Li P.W."/>
            <person name="Adams M.D."/>
            <person name="Amanatides P.G."/>
            <person name="Baden-Tillson H."/>
            <person name="Barnstead M."/>
            <person name="Chin S.H."/>
            <person name="Dew I."/>
            <person name="Evans C.A."/>
            <person name="Ferriera S."/>
            <person name="Flanigan M."/>
            <person name="Fosler C."/>
            <person name="Glodek A."/>
            <person name="Gu Z."/>
            <person name="Holt R.A."/>
            <person name="Jennings D."/>
            <person name="Kraft C.L."/>
            <person name="Lu F."/>
            <person name="Nguyen T."/>
            <person name="Nusskern D.R."/>
            <person name="Pfannkoch C.M."/>
            <person name="Sitter C."/>
            <person name="Sutton G.G."/>
            <person name="Venter J.C."/>
            <person name="Wang Z."/>
            <person name="Woodage T."/>
            <person name="Zheng X.H."/>
            <person name="Zhong F."/>
        </authorList>
    </citation>
    <scope>NUCLEOTIDE SEQUENCE [LARGE SCALE GENOMIC DNA]</scope>
    <source>
        <strain>BN</strain>
        <strain evidence="3">Sprague-Dawley</strain>
    </source>
</reference>
<feature type="non-terminal residue" evidence="2">
    <location>
        <position position="86"/>
    </location>
</feature>
<accession>A6IIV7</accession>
<protein>
    <submittedName>
        <fullName evidence="2">RCG55116</fullName>
    </submittedName>
</protein>
<dbReference type="AlphaFoldDB" id="A6IIV7"/>
<sequence length="86" mass="9982">MTLYSHQPHVRACVHTHTHTHTHAHTHTRTHAHAHTHTHTPLFQTNLHVCPMSTQLHIHLQVPPEFKVTQMSQSSQEIPMKKFLLV</sequence>
<evidence type="ECO:0000313" key="3">
    <source>
        <dbReference type="Proteomes" id="UP000234681"/>
    </source>
</evidence>
<evidence type="ECO:0000313" key="2">
    <source>
        <dbReference type="EMBL" id="EDL98677.1"/>
    </source>
</evidence>
<feature type="region of interest" description="Disordered" evidence="1">
    <location>
        <begin position="17"/>
        <end position="38"/>
    </location>
</feature>